<protein>
    <submittedName>
        <fullName evidence="1">Ribosome biogenesis protein UTP30</fullName>
    </submittedName>
</protein>
<evidence type="ECO:0000313" key="1">
    <source>
        <dbReference type="EMBL" id="SMC72824.1"/>
    </source>
</evidence>
<name>A0AC61PMY0_9FIRM</name>
<comment type="caution">
    <text evidence="1">The sequence shown here is derived from an EMBL/GenBank/DDBJ whole genome shotgun (WGS) entry which is preliminary data.</text>
</comment>
<reference evidence="1" key="1">
    <citation type="submission" date="2017-04" db="EMBL/GenBank/DDBJ databases">
        <authorList>
            <person name="Varghese N."/>
            <person name="Submissions S."/>
        </authorList>
    </citation>
    <scope>NUCLEOTIDE SEQUENCE</scope>
    <source>
        <strain evidence="1">WTE2008</strain>
    </source>
</reference>
<sequence length="119" mass="12639">MPAKKEAVKKETEKKTVKKAVAKTVASAVETGAKAAAKTAAKAVKAAPAKKTAPAKKAAPTKKAAKKPEVIIQSPMGGIITPEEILKRVGKVDKVYVRVDQNKAHWVRGDEIGSIDLWD</sequence>
<organism evidence="1 2">
    <name type="scientific">Aristaeella lactis</name>
    <dbReference type="NCBI Taxonomy" id="3046383"/>
    <lineage>
        <taxon>Bacteria</taxon>
        <taxon>Bacillati</taxon>
        <taxon>Bacillota</taxon>
        <taxon>Clostridia</taxon>
        <taxon>Eubacteriales</taxon>
        <taxon>Aristaeellaceae</taxon>
        <taxon>Aristaeella</taxon>
    </lineage>
</organism>
<proteinExistence type="predicted"/>
<dbReference type="Proteomes" id="UP000192328">
    <property type="component" value="Unassembled WGS sequence"/>
</dbReference>
<keyword evidence="2" id="KW-1185">Reference proteome</keyword>
<evidence type="ECO:0000313" key="2">
    <source>
        <dbReference type="Proteomes" id="UP000192328"/>
    </source>
</evidence>
<accession>A0AC61PMY0</accession>
<gene>
    <name evidence="1" type="ORF">SAMN06297397_2214</name>
</gene>
<dbReference type="EMBL" id="FWXZ01000004">
    <property type="protein sequence ID" value="SMC72824.1"/>
    <property type="molecule type" value="Genomic_DNA"/>
</dbReference>